<feature type="compositionally biased region" description="Polar residues" evidence="1">
    <location>
        <begin position="1"/>
        <end position="13"/>
    </location>
</feature>
<reference evidence="2 3" key="1">
    <citation type="submission" date="2014-05" db="EMBL/GenBank/DDBJ databases">
        <title>Draft genome sequence of a rare smut relative, Tilletiaria anomala UBC 951.</title>
        <authorList>
            <consortium name="DOE Joint Genome Institute"/>
            <person name="Toome M."/>
            <person name="Kuo A."/>
            <person name="Henrissat B."/>
            <person name="Lipzen A."/>
            <person name="Tritt A."/>
            <person name="Yoshinaga Y."/>
            <person name="Zane M."/>
            <person name="Barry K."/>
            <person name="Grigoriev I.V."/>
            <person name="Spatafora J.W."/>
            <person name="Aimea M.C."/>
        </authorList>
    </citation>
    <scope>NUCLEOTIDE SEQUENCE [LARGE SCALE GENOMIC DNA]</scope>
    <source>
        <strain evidence="2 3">UBC 951</strain>
    </source>
</reference>
<sequence>MNVNDKPSSTELRTPSPLKALLSPPRSRTLPSSSSPNGRTMKAVPKGDYGLIRVKSNNGNVVDIYLKKALETVPPQRTSSYLDMARSVNSRGRAAVTPVPSEICSAPCKVCFIMRAMAIRTSIAVAPSELVVRDHQIVHLGTSSAFVKTVAPIASTARFLSKGLCPSFSRAKSTVDSRSAHDTATAPHAFSFRPYGLPAELTPDNSVESKGKWLSKVKTGLWACTSESTLQGVVVATQLALST</sequence>
<dbReference type="GeneID" id="25266954"/>
<accession>A0A066WL48</accession>
<evidence type="ECO:0000313" key="2">
    <source>
        <dbReference type="EMBL" id="KDN53303.1"/>
    </source>
</evidence>
<feature type="compositionally biased region" description="Low complexity" evidence="1">
    <location>
        <begin position="21"/>
        <end position="36"/>
    </location>
</feature>
<organism evidence="2 3">
    <name type="scientific">Tilletiaria anomala (strain ATCC 24038 / CBS 436.72 / UBC 951)</name>
    <dbReference type="NCBI Taxonomy" id="1037660"/>
    <lineage>
        <taxon>Eukaryota</taxon>
        <taxon>Fungi</taxon>
        <taxon>Dikarya</taxon>
        <taxon>Basidiomycota</taxon>
        <taxon>Ustilaginomycotina</taxon>
        <taxon>Exobasidiomycetes</taxon>
        <taxon>Georgefischeriales</taxon>
        <taxon>Tilletiariaceae</taxon>
        <taxon>Tilletiaria</taxon>
    </lineage>
</organism>
<dbReference type="InParanoid" id="A0A066WL48"/>
<feature type="region of interest" description="Disordered" evidence="1">
    <location>
        <begin position="1"/>
        <end position="44"/>
    </location>
</feature>
<dbReference type="RefSeq" id="XP_013246142.1">
    <property type="nucleotide sequence ID" value="XM_013390688.1"/>
</dbReference>
<gene>
    <name evidence="2" type="ORF">K437DRAFT_284588</name>
</gene>
<evidence type="ECO:0000313" key="3">
    <source>
        <dbReference type="Proteomes" id="UP000027361"/>
    </source>
</evidence>
<name>A0A066WL48_TILAU</name>
<dbReference type="AlphaFoldDB" id="A0A066WL48"/>
<dbReference type="HOGENOM" id="CLU_1143225_0_0_1"/>
<comment type="caution">
    <text evidence="2">The sequence shown here is derived from an EMBL/GenBank/DDBJ whole genome shotgun (WGS) entry which is preliminary data.</text>
</comment>
<dbReference type="EMBL" id="JMSN01000003">
    <property type="protein sequence ID" value="KDN53303.1"/>
    <property type="molecule type" value="Genomic_DNA"/>
</dbReference>
<keyword evidence="3" id="KW-1185">Reference proteome</keyword>
<evidence type="ECO:0000256" key="1">
    <source>
        <dbReference type="SAM" id="MobiDB-lite"/>
    </source>
</evidence>
<dbReference type="Proteomes" id="UP000027361">
    <property type="component" value="Unassembled WGS sequence"/>
</dbReference>
<proteinExistence type="predicted"/>
<protein>
    <submittedName>
        <fullName evidence="2">Uncharacterized protein</fullName>
    </submittedName>
</protein>